<dbReference type="RefSeq" id="WP_301637835.1">
    <property type="nucleotide sequence ID" value="NZ_JADYTN010000008.1"/>
</dbReference>
<evidence type="ECO:0000313" key="10">
    <source>
        <dbReference type="Proteomes" id="UP001200470"/>
    </source>
</evidence>
<evidence type="ECO:0000313" key="9">
    <source>
        <dbReference type="EMBL" id="MCF2563457.1"/>
    </source>
</evidence>
<organism evidence="9 10">
    <name type="scientific">Xylanibacter brevis</name>
    <dbReference type="NCBI Taxonomy" id="83231"/>
    <lineage>
        <taxon>Bacteria</taxon>
        <taxon>Pseudomonadati</taxon>
        <taxon>Bacteroidota</taxon>
        <taxon>Bacteroidia</taxon>
        <taxon>Bacteroidales</taxon>
        <taxon>Prevotellaceae</taxon>
        <taxon>Xylanibacter</taxon>
    </lineage>
</organism>
<dbReference type="PANTHER" id="PTHR43652:SF1">
    <property type="entry name" value="RESPONSE REGULATOR"/>
    <property type="match status" value="1"/>
</dbReference>
<feature type="transmembrane region" description="Helical" evidence="7">
    <location>
        <begin position="583"/>
        <end position="605"/>
    </location>
</feature>
<evidence type="ECO:0000256" key="5">
    <source>
        <dbReference type="ARBA" id="ARBA00022989"/>
    </source>
</evidence>
<feature type="transmembrane region" description="Helical" evidence="7">
    <location>
        <begin position="132"/>
        <end position="151"/>
    </location>
</feature>
<evidence type="ECO:0000256" key="1">
    <source>
        <dbReference type="ARBA" id="ARBA00004141"/>
    </source>
</evidence>
<protein>
    <submittedName>
        <fullName evidence="9">SLC13 family permease</fullName>
    </submittedName>
</protein>
<comment type="caution">
    <text evidence="9">The sequence shown here is derived from an EMBL/GenBank/DDBJ whole genome shotgun (WGS) entry which is preliminary data.</text>
</comment>
<feature type="domain" description="RCK C-terminal" evidence="8">
    <location>
        <begin position="210"/>
        <end position="305"/>
    </location>
</feature>
<feature type="transmembrane region" description="Helical" evidence="7">
    <location>
        <begin position="408"/>
        <end position="428"/>
    </location>
</feature>
<dbReference type="InterPro" id="IPR004680">
    <property type="entry name" value="Cit_transptr-like_dom"/>
</dbReference>
<sequence length="607" mass="66149">MTITIIVLIITIAMFIWGRVRGDIVALSSLMVLTATGVLTTSEALSGFSSPILIMMVGLFVVGGAILQTGLAQSAGNSISKMAKGNETRALIYVVLATSIIGAFVSNTGTVAIMMPIIMSMAASSGIRSSRLLMPVAFAGSLGGMLTLIGTPPNLVISETLEENGYAPLKFFSFFPVGVIVIAIGLAVLLPMSLLLIKKIGKHQNGGQGKSVDDLAVQYQLHENIYKYSVGNNKGGLAGMRVQDLDLQNKYGLTILEIRNETKNALGKEIRQNMAWADTMIVQGDILYFYGDKQAMETFARERHLVSMSTDRLDFYDIGISEIVVLPTSRLIGTRIRDSRLREDYSVNILSIHRDKKYIKEELSEHRLQNGDILLVQGQWEKIMQMNHENENWVVLGRPDKLMERVSLDYKAPVAAAIMLLMIVMMVFDFIPIAPVVAVVSAALLMVFAGCFRSVDAAYKTINWESVMLIACMMPMSIALEKTGVSQIVSENLVRSLGALGPYALLAGMYFTTSLMTMFISNTATAVLMAPIALTAAQQIGVSPYSFMFAVTLGASMCFASPFSTPPNALVMKAGRYTFMDYIIVGLPLQIIIGIVMTIILPLLFPF</sequence>
<feature type="domain" description="RCK C-terminal" evidence="8">
    <location>
        <begin position="308"/>
        <end position="392"/>
    </location>
</feature>
<keyword evidence="3 7" id="KW-0812">Transmembrane</keyword>
<comment type="subcellular location">
    <subcellularLocation>
        <location evidence="1">Membrane</location>
        <topology evidence="1">Multi-pass membrane protein</topology>
    </subcellularLocation>
</comment>
<feature type="transmembrane region" description="Helical" evidence="7">
    <location>
        <begin position="500"/>
        <end position="533"/>
    </location>
</feature>
<feature type="transmembrane region" description="Helical" evidence="7">
    <location>
        <begin position="434"/>
        <end position="455"/>
    </location>
</feature>
<dbReference type="Pfam" id="PF03600">
    <property type="entry name" value="CitMHS"/>
    <property type="match status" value="1"/>
</dbReference>
<dbReference type="InterPro" id="IPR006037">
    <property type="entry name" value="RCK_C"/>
</dbReference>
<feature type="transmembrane region" description="Helical" evidence="7">
    <location>
        <begin position="462"/>
        <end position="480"/>
    </location>
</feature>
<keyword evidence="2" id="KW-0813">Transport</keyword>
<keyword evidence="4" id="KW-0677">Repeat</keyword>
<dbReference type="InterPro" id="IPR051679">
    <property type="entry name" value="DASS-Related_Transporters"/>
</dbReference>
<dbReference type="PANTHER" id="PTHR43652">
    <property type="entry name" value="BASIC AMINO ACID ANTIPORTER YFCC-RELATED"/>
    <property type="match status" value="1"/>
</dbReference>
<dbReference type="Pfam" id="PF02080">
    <property type="entry name" value="TrkA_C"/>
    <property type="match status" value="1"/>
</dbReference>
<evidence type="ECO:0000256" key="2">
    <source>
        <dbReference type="ARBA" id="ARBA00022448"/>
    </source>
</evidence>
<evidence type="ECO:0000256" key="6">
    <source>
        <dbReference type="ARBA" id="ARBA00023136"/>
    </source>
</evidence>
<evidence type="ECO:0000256" key="3">
    <source>
        <dbReference type="ARBA" id="ARBA00022692"/>
    </source>
</evidence>
<feature type="transmembrane region" description="Helical" evidence="7">
    <location>
        <begin position="88"/>
        <end position="105"/>
    </location>
</feature>
<reference evidence="9 10" key="1">
    <citation type="submission" date="2020-12" db="EMBL/GenBank/DDBJ databases">
        <title>Whole genome sequences of gut porcine anaerobes.</title>
        <authorList>
            <person name="Kubasova T."/>
            <person name="Jahodarova E."/>
            <person name="Rychlik I."/>
        </authorList>
    </citation>
    <scope>NUCLEOTIDE SEQUENCE [LARGE SCALE GENOMIC DNA]</scope>
    <source>
        <strain evidence="9 10">An925</strain>
    </source>
</reference>
<proteinExistence type="predicted"/>
<gene>
    <name evidence="9" type="ORF">I6E12_04950</name>
</gene>
<feature type="transmembrane region" description="Helical" evidence="7">
    <location>
        <begin position="545"/>
        <end position="563"/>
    </location>
</feature>
<accession>A0ABS9CFC5</accession>
<name>A0ABS9CFC5_9BACT</name>
<keyword evidence="6 7" id="KW-0472">Membrane</keyword>
<evidence type="ECO:0000259" key="8">
    <source>
        <dbReference type="PROSITE" id="PS51202"/>
    </source>
</evidence>
<evidence type="ECO:0000256" key="7">
    <source>
        <dbReference type="SAM" id="Phobius"/>
    </source>
</evidence>
<dbReference type="PROSITE" id="PS51202">
    <property type="entry name" value="RCK_C"/>
    <property type="match status" value="2"/>
</dbReference>
<feature type="transmembrane region" description="Helical" evidence="7">
    <location>
        <begin position="46"/>
        <end position="67"/>
    </location>
</feature>
<evidence type="ECO:0000256" key="4">
    <source>
        <dbReference type="ARBA" id="ARBA00022737"/>
    </source>
</evidence>
<dbReference type="EMBL" id="JADYTN010000008">
    <property type="protein sequence ID" value="MCF2563457.1"/>
    <property type="molecule type" value="Genomic_DNA"/>
</dbReference>
<dbReference type="SUPFAM" id="SSF116726">
    <property type="entry name" value="TrkA C-terminal domain-like"/>
    <property type="match status" value="2"/>
</dbReference>
<keyword evidence="10" id="KW-1185">Reference proteome</keyword>
<dbReference type="Gene3D" id="3.30.70.1450">
    <property type="entry name" value="Regulator of K+ conductance, C-terminal domain"/>
    <property type="match status" value="2"/>
</dbReference>
<feature type="transmembrane region" description="Helical" evidence="7">
    <location>
        <begin position="171"/>
        <end position="197"/>
    </location>
</feature>
<dbReference type="InterPro" id="IPR036721">
    <property type="entry name" value="RCK_C_sf"/>
</dbReference>
<keyword evidence="5 7" id="KW-1133">Transmembrane helix</keyword>
<dbReference type="Proteomes" id="UP001200470">
    <property type="component" value="Unassembled WGS sequence"/>
</dbReference>